<dbReference type="GO" id="GO:0043565">
    <property type="term" value="F:sequence-specific DNA binding"/>
    <property type="evidence" value="ECO:0007669"/>
    <property type="project" value="InterPro"/>
</dbReference>
<sequence>MYKHISHQTFQEIFQAEKGYNLSDTHISDEMMQFNHPYLKAAHRIITLEGICIIYRNWEMPFPISMFTKHEQPFLKMQFEIEGHSDFVRKTAIASRDVEILHGKHTLLFLPEVDGTLYYPSSRKVLDIVFSTVYFQKLFAHDLSCLGNLGKAIQENQPALIGNQSRIITNPMSKVIQEILNCPYHGIFKKTYIEAKIIELLNLQIDQFFNDRQTYPLSTIKLHKEDVEKLRQIKDLITANPGANYSLMQLAEIAGVNDFKLKKGFKQLFGNTVFGYINDVRMQQSHALLQKGEHSIASISYLMGFKYPHHFAKAFKKKFGYTPKNVRT</sequence>
<dbReference type="Gene3D" id="1.10.10.60">
    <property type="entry name" value="Homeodomain-like"/>
    <property type="match status" value="1"/>
</dbReference>
<name>A0A1H7H7W5_OLID1</name>
<evidence type="ECO:0000259" key="4">
    <source>
        <dbReference type="PROSITE" id="PS01124"/>
    </source>
</evidence>
<dbReference type="SUPFAM" id="SSF46689">
    <property type="entry name" value="Homeodomain-like"/>
    <property type="match status" value="2"/>
</dbReference>
<keyword evidence="2 5" id="KW-0238">DNA-binding</keyword>
<dbReference type="PROSITE" id="PS01124">
    <property type="entry name" value="HTH_ARAC_FAMILY_2"/>
    <property type="match status" value="1"/>
</dbReference>
<gene>
    <name evidence="5" type="ORF">SAMN05661044_00308</name>
</gene>
<evidence type="ECO:0000256" key="2">
    <source>
        <dbReference type="ARBA" id="ARBA00023125"/>
    </source>
</evidence>
<evidence type="ECO:0000256" key="3">
    <source>
        <dbReference type="ARBA" id="ARBA00023163"/>
    </source>
</evidence>
<dbReference type="OrthoDB" id="799767at2"/>
<dbReference type="Pfam" id="PF12833">
    <property type="entry name" value="HTH_18"/>
    <property type="match status" value="1"/>
</dbReference>
<dbReference type="InterPro" id="IPR053142">
    <property type="entry name" value="PchR_regulatory_protein"/>
</dbReference>
<dbReference type="PANTHER" id="PTHR47893:SF1">
    <property type="entry name" value="REGULATORY PROTEIN PCHR"/>
    <property type="match status" value="1"/>
</dbReference>
<protein>
    <submittedName>
        <fullName evidence="5">AraC-type DNA-binding protein</fullName>
    </submittedName>
</protein>
<keyword evidence="1" id="KW-0805">Transcription regulation</keyword>
<dbReference type="PANTHER" id="PTHR47893">
    <property type="entry name" value="REGULATORY PROTEIN PCHR"/>
    <property type="match status" value="1"/>
</dbReference>
<keyword evidence="6" id="KW-1185">Reference proteome</keyword>
<accession>A0A1H7H7W5</accession>
<dbReference type="STRING" id="407022.SAMN05661044_00308"/>
<dbReference type="GO" id="GO:0003700">
    <property type="term" value="F:DNA-binding transcription factor activity"/>
    <property type="evidence" value="ECO:0007669"/>
    <property type="project" value="InterPro"/>
</dbReference>
<dbReference type="PROSITE" id="PS00041">
    <property type="entry name" value="HTH_ARAC_FAMILY_1"/>
    <property type="match status" value="1"/>
</dbReference>
<dbReference type="AlphaFoldDB" id="A0A1H7H7W5"/>
<evidence type="ECO:0000256" key="1">
    <source>
        <dbReference type="ARBA" id="ARBA00023015"/>
    </source>
</evidence>
<dbReference type="Proteomes" id="UP000199421">
    <property type="component" value="Unassembled WGS sequence"/>
</dbReference>
<dbReference type="SMART" id="SM00342">
    <property type="entry name" value="HTH_ARAC"/>
    <property type="match status" value="1"/>
</dbReference>
<reference evidence="6" key="1">
    <citation type="submission" date="2016-10" db="EMBL/GenBank/DDBJ databases">
        <authorList>
            <person name="Varghese N."/>
            <person name="Submissions S."/>
        </authorList>
    </citation>
    <scope>NUCLEOTIDE SEQUENCE [LARGE SCALE GENOMIC DNA]</scope>
    <source>
        <strain evidence="6">DSM 18733</strain>
    </source>
</reference>
<dbReference type="RefSeq" id="WP_093317282.1">
    <property type="nucleotide sequence ID" value="NZ_FOAF01000001.1"/>
</dbReference>
<dbReference type="InterPro" id="IPR009057">
    <property type="entry name" value="Homeodomain-like_sf"/>
</dbReference>
<keyword evidence="3" id="KW-0804">Transcription</keyword>
<feature type="domain" description="HTH araC/xylS-type" evidence="4">
    <location>
        <begin position="231"/>
        <end position="328"/>
    </location>
</feature>
<dbReference type="InterPro" id="IPR018060">
    <property type="entry name" value="HTH_AraC"/>
</dbReference>
<proteinExistence type="predicted"/>
<evidence type="ECO:0000313" key="6">
    <source>
        <dbReference type="Proteomes" id="UP000199421"/>
    </source>
</evidence>
<dbReference type="EMBL" id="FOAF01000001">
    <property type="protein sequence ID" value="SEK46533.1"/>
    <property type="molecule type" value="Genomic_DNA"/>
</dbReference>
<dbReference type="InterPro" id="IPR018062">
    <property type="entry name" value="HTH_AraC-typ_CS"/>
</dbReference>
<organism evidence="5 6">
    <name type="scientific">Olivibacter domesticus</name>
    <name type="common">Pseudosphingobacterium domesticum</name>
    <dbReference type="NCBI Taxonomy" id="407022"/>
    <lineage>
        <taxon>Bacteria</taxon>
        <taxon>Pseudomonadati</taxon>
        <taxon>Bacteroidota</taxon>
        <taxon>Sphingobacteriia</taxon>
        <taxon>Sphingobacteriales</taxon>
        <taxon>Sphingobacteriaceae</taxon>
        <taxon>Olivibacter</taxon>
    </lineage>
</organism>
<evidence type="ECO:0000313" key="5">
    <source>
        <dbReference type="EMBL" id="SEK46533.1"/>
    </source>
</evidence>